<dbReference type="InterPro" id="IPR008984">
    <property type="entry name" value="SMAD_FHA_dom_sf"/>
</dbReference>
<accession>A0A0A6PLZ1</accession>
<name>A0A0A6PLZ1_9GAMM</name>
<organism evidence="2 3">
    <name type="scientific">Candidatus Thiomargarita nelsonii</name>
    <dbReference type="NCBI Taxonomy" id="1003181"/>
    <lineage>
        <taxon>Bacteria</taxon>
        <taxon>Pseudomonadati</taxon>
        <taxon>Pseudomonadota</taxon>
        <taxon>Gammaproteobacteria</taxon>
        <taxon>Thiotrichales</taxon>
        <taxon>Thiotrichaceae</taxon>
        <taxon>Thiomargarita</taxon>
    </lineage>
</organism>
<evidence type="ECO:0000313" key="3">
    <source>
        <dbReference type="Proteomes" id="UP000030428"/>
    </source>
</evidence>
<dbReference type="InterPro" id="IPR000253">
    <property type="entry name" value="FHA_dom"/>
</dbReference>
<evidence type="ECO:0000313" key="2">
    <source>
        <dbReference type="EMBL" id="KHD11199.1"/>
    </source>
</evidence>
<dbReference type="AlphaFoldDB" id="A0A0A6PLZ1"/>
<dbReference type="Pfam" id="PF00498">
    <property type="entry name" value="FHA"/>
    <property type="match status" value="1"/>
</dbReference>
<keyword evidence="3" id="KW-1185">Reference proteome</keyword>
<proteinExistence type="predicted"/>
<dbReference type="CDD" id="cd00060">
    <property type="entry name" value="FHA"/>
    <property type="match status" value="1"/>
</dbReference>
<gene>
    <name evidence="2" type="ORF">PN36_06215</name>
</gene>
<evidence type="ECO:0000259" key="1">
    <source>
        <dbReference type="PROSITE" id="PS50006"/>
    </source>
</evidence>
<dbReference type="SUPFAM" id="SSF49879">
    <property type="entry name" value="SMAD/FHA domain"/>
    <property type="match status" value="1"/>
</dbReference>
<dbReference type="InterPro" id="IPR050923">
    <property type="entry name" value="Cell_Proc_Reg/RNA_Proc"/>
</dbReference>
<sequence length="137" mass="15292">MNKQKIYKIGRSPSGDIVLADETVSGHHAELIITGDGSFFLSDTNSTHGTFVQKKGKFVKIQQSYITPRDVLRFAHCEISAKELLEYIHLKSVPLAEKQAEKQEETPKVRGRVLERCDKCLTVKEVGQACQVCASKT</sequence>
<dbReference type="Gene3D" id="2.60.200.20">
    <property type="match status" value="1"/>
</dbReference>
<dbReference type="SMART" id="SM00240">
    <property type="entry name" value="FHA"/>
    <property type="match status" value="1"/>
</dbReference>
<feature type="domain" description="FHA" evidence="1">
    <location>
        <begin position="7"/>
        <end position="53"/>
    </location>
</feature>
<dbReference type="EMBL" id="JSZA02000018">
    <property type="protein sequence ID" value="KHD11199.1"/>
    <property type="molecule type" value="Genomic_DNA"/>
</dbReference>
<protein>
    <recommendedName>
        <fullName evidence="1">FHA domain-containing protein</fullName>
    </recommendedName>
</protein>
<reference evidence="2 3" key="1">
    <citation type="journal article" date="2016" name="Front. Microbiol.">
        <title>Single-Cell (Meta-)Genomics of a Dimorphic Candidatus Thiomargarita nelsonii Reveals Genomic Plasticity.</title>
        <authorList>
            <person name="Flood B.E."/>
            <person name="Fliss P."/>
            <person name="Jones D.S."/>
            <person name="Dick G.J."/>
            <person name="Jain S."/>
            <person name="Kaster A.K."/>
            <person name="Winkel M."/>
            <person name="Mussmann M."/>
            <person name="Bailey J."/>
        </authorList>
    </citation>
    <scope>NUCLEOTIDE SEQUENCE [LARGE SCALE GENOMIC DNA]</scope>
    <source>
        <strain evidence="2">Hydrate Ridge</strain>
    </source>
</reference>
<dbReference type="PANTHER" id="PTHR23308">
    <property type="entry name" value="NUCLEAR INHIBITOR OF PROTEIN PHOSPHATASE-1"/>
    <property type="match status" value="1"/>
</dbReference>
<dbReference type="Proteomes" id="UP000030428">
    <property type="component" value="Unassembled WGS sequence"/>
</dbReference>
<comment type="caution">
    <text evidence="2">The sequence shown here is derived from an EMBL/GenBank/DDBJ whole genome shotgun (WGS) entry which is preliminary data.</text>
</comment>
<dbReference type="PROSITE" id="PS50006">
    <property type="entry name" value="FHA_DOMAIN"/>
    <property type="match status" value="1"/>
</dbReference>